<dbReference type="RefSeq" id="WP_006309560.1">
    <property type="nucleotide sequence ID" value="NZ_ARZA01000077.1"/>
</dbReference>
<dbReference type="GO" id="GO:0015031">
    <property type="term" value="P:protein transport"/>
    <property type="evidence" value="ECO:0007669"/>
    <property type="project" value="InterPro"/>
</dbReference>
<dbReference type="Pfam" id="PF02556">
    <property type="entry name" value="SecB"/>
    <property type="match status" value="1"/>
</dbReference>
<dbReference type="Gene3D" id="3.10.420.10">
    <property type="entry name" value="SecB-like"/>
    <property type="match status" value="1"/>
</dbReference>
<organism evidence="2 3">
    <name type="scientific">Caldisalinibacter kiritimatiensis</name>
    <dbReference type="NCBI Taxonomy" id="1304284"/>
    <lineage>
        <taxon>Bacteria</taxon>
        <taxon>Bacillati</taxon>
        <taxon>Bacillota</taxon>
        <taxon>Tissierellia</taxon>
        <taxon>Tissierellales</taxon>
        <taxon>Thermohalobacteraceae</taxon>
        <taxon>Caldisalinibacter</taxon>
    </lineage>
</organism>
<keyword evidence="3" id="KW-1185">Reference proteome</keyword>
<dbReference type="GO" id="GO:0051082">
    <property type="term" value="F:unfolded protein binding"/>
    <property type="evidence" value="ECO:0007669"/>
    <property type="project" value="InterPro"/>
</dbReference>
<dbReference type="AlphaFoldDB" id="R1AWX0"/>
<proteinExistence type="inferred from homology"/>
<dbReference type="eggNOG" id="COG1952">
    <property type="taxonomic scope" value="Bacteria"/>
</dbReference>
<protein>
    <recommendedName>
        <fullName evidence="4">Preprotein translocase subunit SecB</fullName>
    </recommendedName>
</protein>
<sequence>MRKLRSDDLHNIQLKTIRVVSLSCFVDDNYHSLDNEKIKVETNIGNYGEVISDTEGKTYLKTKIQGKKEDQVVFQIEVVYEGLCISKKILDKKEYEFFLKVQSIPMLWSYTRETVNNIMVKMGLKPILLPVLNITEIIQGINKSKEDVGGDQ</sequence>
<name>R1AWX0_9FIRM</name>
<dbReference type="SUPFAM" id="SSF54611">
    <property type="entry name" value="SecB-like"/>
    <property type="match status" value="1"/>
</dbReference>
<evidence type="ECO:0000313" key="3">
    <source>
        <dbReference type="Proteomes" id="UP000013378"/>
    </source>
</evidence>
<dbReference type="InterPro" id="IPR003708">
    <property type="entry name" value="SecB"/>
</dbReference>
<dbReference type="OrthoDB" id="2112296at2"/>
<dbReference type="STRING" id="1304284.L21TH_0787"/>
<evidence type="ECO:0000256" key="1">
    <source>
        <dbReference type="ARBA" id="ARBA00009990"/>
    </source>
</evidence>
<reference evidence="2 3" key="1">
    <citation type="journal article" date="2015" name="Geomicrobiol. J.">
        <title>Caldisalinibacter kiritimatiensis gen. nov., sp. nov., a moderately thermohalophilic thiosulfate-reducing bacterium from a hypersaline microbial mat.</title>
        <authorList>
            <person name="Ben Hania W."/>
            <person name="Joseph M."/>
            <person name="Fiebig A."/>
            <person name="Bunk B."/>
            <person name="Klenk H.-P."/>
            <person name="Fardeau M.-L."/>
            <person name="Spring S."/>
        </authorList>
    </citation>
    <scope>NUCLEOTIDE SEQUENCE [LARGE SCALE GENOMIC DNA]</scope>
    <source>
        <strain evidence="2 3">L21-TH-D2</strain>
    </source>
</reference>
<accession>R1AWX0</accession>
<dbReference type="Proteomes" id="UP000013378">
    <property type="component" value="Unassembled WGS sequence"/>
</dbReference>
<comment type="similarity">
    <text evidence="1">Belongs to the SecB family.</text>
</comment>
<dbReference type="GO" id="GO:0051262">
    <property type="term" value="P:protein tetramerization"/>
    <property type="evidence" value="ECO:0007669"/>
    <property type="project" value="InterPro"/>
</dbReference>
<evidence type="ECO:0008006" key="4">
    <source>
        <dbReference type="Google" id="ProtNLM"/>
    </source>
</evidence>
<gene>
    <name evidence="2" type="ORF">L21TH_0787</name>
</gene>
<comment type="caution">
    <text evidence="2">The sequence shown here is derived from an EMBL/GenBank/DDBJ whole genome shotgun (WGS) entry which is preliminary data.</text>
</comment>
<dbReference type="InterPro" id="IPR035958">
    <property type="entry name" value="SecB-like_sf"/>
</dbReference>
<evidence type="ECO:0000313" key="2">
    <source>
        <dbReference type="EMBL" id="EOD01147.1"/>
    </source>
</evidence>
<dbReference type="EMBL" id="ARZA01000077">
    <property type="protein sequence ID" value="EOD01147.1"/>
    <property type="molecule type" value="Genomic_DNA"/>
</dbReference>